<dbReference type="GO" id="GO:0003700">
    <property type="term" value="F:DNA-binding transcription factor activity"/>
    <property type="evidence" value="ECO:0007669"/>
    <property type="project" value="InterPro"/>
</dbReference>
<dbReference type="PANTHER" id="PTHR42756">
    <property type="entry name" value="TRANSCRIPTIONAL REGULATOR, MARR"/>
    <property type="match status" value="1"/>
</dbReference>
<comment type="caution">
    <text evidence="5">The sequence shown here is derived from an EMBL/GenBank/DDBJ whole genome shotgun (WGS) entry which is preliminary data.</text>
</comment>
<evidence type="ECO:0000256" key="3">
    <source>
        <dbReference type="ARBA" id="ARBA00023163"/>
    </source>
</evidence>
<keyword evidence="6" id="KW-1185">Reference proteome</keyword>
<proteinExistence type="predicted"/>
<dbReference type="PANTHER" id="PTHR42756:SF1">
    <property type="entry name" value="TRANSCRIPTIONAL REPRESSOR OF EMRAB OPERON"/>
    <property type="match status" value="1"/>
</dbReference>
<dbReference type="RefSeq" id="WP_220196234.1">
    <property type="nucleotide sequence ID" value="NZ_BNJF01000002.1"/>
</dbReference>
<gene>
    <name evidence="5" type="ORF">KSX_50530</name>
</gene>
<dbReference type="AlphaFoldDB" id="A0A8J3I560"/>
<dbReference type="Gene3D" id="1.10.10.10">
    <property type="entry name" value="Winged helix-like DNA-binding domain superfamily/Winged helix DNA-binding domain"/>
    <property type="match status" value="1"/>
</dbReference>
<evidence type="ECO:0000313" key="5">
    <source>
        <dbReference type="EMBL" id="GHO46890.1"/>
    </source>
</evidence>
<dbReference type="Proteomes" id="UP000612362">
    <property type="component" value="Unassembled WGS sequence"/>
</dbReference>
<dbReference type="GO" id="GO:0003677">
    <property type="term" value="F:DNA binding"/>
    <property type="evidence" value="ECO:0007669"/>
    <property type="project" value="UniProtKB-KW"/>
</dbReference>
<dbReference type="InterPro" id="IPR036388">
    <property type="entry name" value="WH-like_DNA-bd_sf"/>
</dbReference>
<dbReference type="SUPFAM" id="SSF46785">
    <property type="entry name" value="Winged helix' DNA-binding domain"/>
    <property type="match status" value="1"/>
</dbReference>
<dbReference type="PROSITE" id="PS50995">
    <property type="entry name" value="HTH_MARR_2"/>
    <property type="match status" value="1"/>
</dbReference>
<reference evidence="5" key="1">
    <citation type="submission" date="2020-10" db="EMBL/GenBank/DDBJ databases">
        <title>Taxonomic study of unclassified bacteria belonging to the class Ktedonobacteria.</title>
        <authorList>
            <person name="Yabe S."/>
            <person name="Wang C.M."/>
            <person name="Zheng Y."/>
            <person name="Sakai Y."/>
            <person name="Cavaletti L."/>
            <person name="Monciardini P."/>
            <person name="Donadio S."/>
        </authorList>
    </citation>
    <scope>NUCLEOTIDE SEQUENCE</scope>
    <source>
        <strain evidence="5">SOSP1-1</strain>
    </source>
</reference>
<keyword evidence="2" id="KW-0238">DNA-binding</keyword>
<dbReference type="InterPro" id="IPR036390">
    <property type="entry name" value="WH_DNA-bd_sf"/>
</dbReference>
<name>A0A8J3I560_9CHLR</name>
<evidence type="ECO:0000259" key="4">
    <source>
        <dbReference type="PROSITE" id="PS50995"/>
    </source>
</evidence>
<keyword evidence="1" id="KW-0805">Transcription regulation</keyword>
<evidence type="ECO:0000256" key="2">
    <source>
        <dbReference type="ARBA" id="ARBA00023125"/>
    </source>
</evidence>
<dbReference type="InterPro" id="IPR000835">
    <property type="entry name" value="HTH_MarR-typ"/>
</dbReference>
<dbReference type="SMART" id="SM00347">
    <property type="entry name" value="HTH_MARR"/>
    <property type="match status" value="1"/>
</dbReference>
<feature type="domain" description="HTH marR-type" evidence="4">
    <location>
        <begin position="18"/>
        <end position="149"/>
    </location>
</feature>
<dbReference type="PRINTS" id="PR00598">
    <property type="entry name" value="HTHMARR"/>
</dbReference>
<dbReference type="Pfam" id="PF12802">
    <property type="entry name" value="MarR_2"/>
    <property type="match status" value="1"/>
</dbReference>
<protein>
    <submittedName>
        <fullName evidence="5">MarR family transcriptional regulator</fullName>
    </submittedName>
</protein>
<evidence type="ECO:0000256" key="1">
    <source>
        <dbReference type="ARBA" id="ARBA00023015"/>
    </source>
</evidence>
<keyword evidence="3" id="KW-0804">Transcription</keyword>
<sequence>MGTKIQELDTTALKASAEICACSQVRKAARVITQLYDRCLQPTGLRMTQHTVLVMIAISEQETVMHLAEKLAMDRSALARALKPLENQGLVTVDAGSDRRTRVVRLTEQGKQALIDAHPYWLQAQKQIIAQFGEQQTHTLLAELKKVESLEHTI</sequence>
<evidence type="ECO:0000313" key="6">
    <source>
        <dbReference type="Proteomes" id="UP000612362"/>
    </source>
</evidence>
<accession>A0A8J3I560</accession>
<organism evidence="5 6">
    <name type="scientific">Ktedonospora formicarum</name>
    <dbReference type="NCBI Taxonomy" id="2778364"/>
    <lineage>
        <taxon>Bacteria</taxon>
        <taxon>Bacillati</taxon>
        <taxon>Chloroflexota</taxon>
        <taxon>Ktedonobacteria</taxon>
        <taxon>Ktedonobacterales</taxon>
        <taxon>Ktedonobacteraceae</taxon>
        <taxon>Ktedonospora</taxon>
    </lineage>
</organism>
<dbReference type="EMBL" id="BNJF01000002">
    <property type="protein sequence ID" value="GHO46890.1"/>
    <property type="molecule type" value="Genomic_DNA"/>
</dbReference>